<evidence type="ECO:0000313" key="2">
    <source>
        <dbReference type="EMBL" id="KAG0445864.1"/>
    </source>
</evidence>
<reference evidence="4 5" key="1">
    <citation type="journal article" date="2020" name="Nat. Food">
        <title>A phased Vanilla planifolia genome enables genetic improvement of flavour and production.</title>
        <authorList>
            <person name="Hasing T."/>
            <person name="Tang H."/>
            <person name="Brym M."/>
            <person name="Khazi F."/>
            <person name="Huang T."/>
            <person name="Chambers A.H."/>
        </authorList>
    </citation>
    <scope>NUCLEOTIDE SEQUENCE [LARGE SCALE GENOMIC DNA]</scope>
    <source>
        <tissue evidence="3">Leaf</tissue>
    </source>
</reference>
<dbReference type="Proteomes" id="UP000636800">
    <property type="component" value="Unassembled WGS sequence"/>
</dbReference>
<organism evidence="3 4">
    <name type="scientific">Vanilla planifolia</name>
    <name type="common">Vanilla</name>
    <dbReference type="NCBI Taxonomy" id="51239"/>
    <lineage>
        <taxon>Eukaryota</taxon>
        <taxon>Viridiplantae</taxon>
        <taxon>Streptophyta</taxon>
        <taxon>Embryophyta</taxon>
        <taxon>Tracheophyta</taxon>
        <taxon>Spermatophyta</taxon>
        <taxon>Magnoliopsida</taxon>
        <taxon>Liliopsida</taxon>
        <taxon>Asparagales</taxon>
        <taxon>Orchidaceae</taxon>
        <taxon>Vanilloideae</taxon>
        <taxon>Vanilleae</taxon>
        <taxon>Vanilla</taxon>
    </lineage>
</organism>
<name>A0A835U1F1_VANPL</name>
<evidence type="ECO:0000256" key="1">
    <source>
        <dbReference type="SAM" id="MobiDB-lite"/>
    </source>
</evidence>
<comment type="caution">
    <text evidence="3">The sequence shown here is derived from an EMBL/GenBank/DDBJ whole genome shotgun (WGS) entry which is preliminary data.</text>
</comment>
<proteinExistence type="predicted"/>
<feature type="compositionally biased region" description="Polar residues" evidence="1">
    <location>
        <begin position="9"/>
        <end position="20"/>
    </location>
</feature>
<evidence type="ECO:0000313" key="4">
    <source>
        <dbReference type="Proteomes" id="UP000636800"/>
    </source>
</evidence>
<protein>
    <submittedName>
        <fullName evidence="3">Uncharacterized protein</fullName>
    </submittedName>
</protein>
<dbReference type="Proteomes" id="UP000639772">
    <property type="component" value="Unassembled WGS sequence"/>
</dbReference>
<dbReference type="EMBL" id="JADCNL010000640">
    <property type="protein sequence ID" value="KAG0445884.1"/>
    <property type="molecule type" value="Genomic_DNA"/>
</dbReference>
<evidence type="ECO:0000313" key="3">
    <source>
        <dbReference type="EMBL" id="KAG0445884.1"/>
    </source>
</evidence>
<accession>A0A835U1F1</accession>
<keyword evidence="4" id="KW-1185">Reference proteome</keyword>
<evidence type="ECO:0000313" key="5">
    <source>
        <dbReference type="Proteomes" id="UP000639772"/>
    </source>
</evidence>
<sequence>MALLARSPLHTTGVRQYTKGSSRRKTSRKWDEKTEGKRFIGMGGYEQAKHFSMAPPGMQEENVKEIECYNFNNKQNRKSEEKKYKNICQL</sequence>
<feature type="region of interest" description="Disordered" evidence="1">
    <location>
        <begin position="1"/>
        <end position="34"/>
    </location>
</feature>
<gene>
    <name evidence="3" type="ORF">HPP92_029116</name>
    <name evidence="2" type="ORF">HPP92_029128</name>
</gene>
<dbReference type="EMBL" id="JADCNM010000641">
    <property type="protein sequence ID" value="KAG0445864.1"/>
    <property type="molecule type" value="Genomic_DNA"/>
</dbReference>
<dbReference type="AlphaFoldDB" id="A0A835U1F1"/>